<dbReference type="InterPro" id="IPR015500">
    <property type="entry name" value="Peptidase_S8_subtilisin-rel"/>
</dbReference>
<evidence type="ECO:0000256" key="5">
    <source>
        <dbReference type="PROSITE-ProRule" id="PRU01240"/>
    </source>
</evidence>
<accession>A0A0G0SCR5</accession>
<dbReference type="PANTHER" id="PTHR43806">
    <property type="entry name" value="PEPTIDASE S8"/>
    <property type="match status" value="1"/>
</dbReference>
<feature type="domain" description="BACON" evidence="11">
    <location>
        <begin position="950"/>
        <end position="1039"/>
    </location>
</feature>
<evidence type="ECO:0000259" key="8">
    <source>
        <dbReference type="Pfam" id="PF00082"/>
    </source>
</evidence>
<keyword evidence="3 5" id="KW-0378">Hydrolase</keyword>
<dbReference type="SUPFAM" id="SSF81296">
    <property type="entry name" value="E set domains"/>
    <property type="match status" value="2"/>
</dbReference>
<dbReference type="Proteomes" id="UP000034539">
    <property type="component" value="Unassembled WGS sequence"/>
</dbReference>
<dbReference type="InterPro" id="IPR050131">
    <property type="entry name" value="Peptidase_S8_subtilisin-like"/>
</dbReference>
<evidence type="ECO:0000256" key="7">
    <source>
        <dbReference type="SAM" id="MobiDB-lite"/>
    </source>
</evidence>
<keyword evidence="4 5" id="KW-0720">Serine protease</keyword>
<dbReference type="InterPro" id="IPR024361">
    <property type="entry name" value="BACON"/>
</dbReference>
<dbReference type="CDD" id="cd07496">
    <property type="entry name" value="Peptidases_S8_13"/>
    <property type="match status" value="1"/>
</dbReference>
<feature type="region of interest" description="Disordered" evidence="7">
    <location>
        <begin position="669"/>
        <end position="694"/>
    </location>
</feature>
<dbReference type="Pfam" id="PF19190">
    <property type="entry name" value="BACON_2"/>
    <property type="match status" value="1"/>
</dbReference>
<dbReference type="SUPFAM" id="SSF52743">
    <property type="entry name" value="Subtilisin-like"/>
    <property type="match status" value="1"/>
</dbReference>
<evidence type="ECO:0000313" key="13">
    <source>
        <dbReference type="Proteomes" id="UP000034539"/>
    </source>
</evidence>
<dbReference type="PROSITE" id="PS00138">
    <property type="entry name" value="SUBTILASE_SER"/>
    <property type="match status" value="1"/>
</dbReference>
<dbReference type="Pfam" id="PF04151">
    <property type="entry name" value="PPC"/>
    <property type="match status" value="1"/>
</dbReference>
<dbReference type="PATRIC" id="fig|1618450.3.peg.859"/>
<dbReference type="InterPro" id="IPR007280">
    <property type="entry name" value="Peptidase_C_arc/bac"/>
</dbReference>
<evidence type="ECO:0000256" key="1">
    <source>
        <dbReference type="ARBA" id="ARBA00011073"/>
    </source>
</evidence>
<dbReference type="Gene3D" id="3.40.50.200">
    <property type="entry name" value="Peptidase S8/S53 domain"/>
    <property type="match status" value="1"/>
</dbReference>
<dbReference type="InterPro" id="IPR002909">
    <property type="entry name" value="IPT_dom"/>
</dbReference>
<dbReference type="PROSITE" id="PS00137">
    <property type="entry name" value="SUBTILASE_HIS"/>
    <property type="match status" value="1"/>
</dbReference>
<evidence type="ECO:0000256" key="2">
    <source>
        <dbReference type="ARBA" id="ARBA00022670"/>
    </source>
</evidence>
<dbReference type="Gene3D" id="2.60.120.380">
    <property type="match status" value="2"/>
</dbReference>
<sequence length="1167" mass="124879">MNNKFFVFLLIVSIFLIQPFYLHSEVTKDVSSEDTKSPDLLRPKIVSFQPLSGFTAGKGYKGTEVLISGSNFALAAKRNTVTFGRKIARVIEAKEDFILVRVPYGAKTNRIRVKTPAGRVVSQNKFEIMGKPVILSFSPSEAAIGDEVTITGFNFADANIQSSAEKKRASNILDKGFLKVKFGNLKAEVTSATENEIKAIVPDGALNGKIKVITPAGTTRSQKEFVVNESPGKEAVSINVGDSVTETLDSTDNSFYGIFYDVYKFEGKALQTLTIKMSSNDFDTYLYLISPDDAVLAQDDDSGGGTDSQITITLPEDGTYSIYANSAFEGAEGSYELSVIEPSASLLGAISGTLSLQPYITLSEEEPNDSLQTAQQVNSPPVNIFGSASSSDPGYTVSDTQDKVQDIYSMTVDGAIEITLESSSQDADFDLFLLGRYGHIISKSEARGNGLKESLVYQPLSPRQVFIGIKAFSGSGNYILTVDRPKSTTSLPNGGLKGVKENFVPGEFVVKFRKQYSKTGFMKKPEIGSFKMAGPATDGLALLKLDDAAKVLQSKNKAAASGKRFKSQNISNEDLKTLTIETLKKLRKSPEVEMADLNYIRKAYSTTPDDKYYSLQWDFPTMNLPQAWDLIKGNDNVIVAVVDTGIASKHLDLQGRLVQGYDFISDQQNALDGDGIDPNPEDPGDDSNHKKSSFHGTHVAGTIGAATNNGTGVAGVTWKGKIMPLRVLGAWGGTDFDTLNACLYAAGLPNSSGTTPSKKATVINMSLGGAGYSQVFQDRINEILKQGVTIVAAAGNENTDTLSYPASYSGVISVGAIDASLKRAPYSNYGPNITIVAPGGNTSADVNNDGYQDGVLSTLSDDSGKFFYGFYQGTSMASPHVAGVVALIQAALLDKGLALLTPAEVENIVTSTAMDLGTTGKDNTYGYGLVDAQRCVEKAIESIRSSSPAISVSTEKLNFENKNNQLTFSVTNSGGGILTVNSIEADASWLVVEPSTGTVPEKGELIVTVSVDFTGLADGAYSTAIAISSNGGNATIDVSMHVGKAFQRDIGPIYLVVVDKDTLKTIKSAETDLDKNLSYEITSLLEGDYFVIAGTDRNNDGFVCDDGEACGAYPTLTDPQLVSVKANQDTQNISFEVIEQFSILSSGLLKQKPKAVEKGFRIQSLRK</sequence>
<feature type="active site" description="Charge relay system" evidence="5">
    <location>
        <position position="695"/>
    </location>
</feature>
<feature type="domain" description="IPT/TIG" evidence="9">
    <location>
        <begin position="132"/>
        <end position="213"/>
    </location>
</feature>
<dbReference type="AlphaFoldDB" id="A0A0G0SCR5"/>
<organism evidence="12 13">
    <name type="scientific">Candidatus Gottesmanbacteria bacterium GW2011_GWC2_39_8</name>
    <dbReference type="NCBI Taxonomy" id="1618450"/>
    <lineage>
        <taxon>Bacteria</taxon>
        <taxon>Candidatus Gottesmaniibacteriota</taxon>
    </lineage>
</organism>
<dbReference type="CDD" id="cd00603">
    <property type="entry name" value="IPT_PCSR"/>
    <property type="match status" value="1"/>
</dbReference>
<dbReference type="Gene3D" id="2.60.40.10">
    <property type="entry name" value="Immunoglobulins"/>
    <property type="match status" value="3"/>
</dbReference>
<reference evidence="12 13" key="1">
    <citation type="journal article" date="2015" name="Nature">
        <title>rRNA introns, odd ribosomes, and small enigmatic genomes across a large radiation of phyla.</title>
        <authorList>
            <person name="Brown C.T."/>
            <person name="Hug L.A."/>
            <person name="Thomas B.C."/>
            <person name="Sharon I."/>
            <person name="Castelle C.J."/>
            <person name="Singh A."/>
            <person name="Wilkins M.J."/>
            <person name="Williams K.H."/>
            <person name="Banfield J.F."/>
        </authorList>
    </citation>
    <scope>NUCLEOTIDE SEQUENCE [LARGE SCALE GENOMIC DNA]</scope>
</reference>
<evidence type="ECO:0000259" key="10">
    <source>
        <dbReference type="Pfam" id="PF04151"/>
    </source>
</evidence>
<dbReference type="Pfam" id="PF01833">
    <property type="entry name" value="TIG"/>
    <property type="match status" value="2"/>
</dbReference>
<feature type="domain" description="IPT/TIG" evidence="9">
    <location>
        <begin position="43"/>
        <end position="126"/>
    </location>
</feature>
<dbReference type="GO" id="GO:0004252">
    <property type="term" value="F:serine-type endopeptidase activity"/>
    <property type="evidence" value="ECO:0007669"/>
    <property type="project" value="UniProtKB-UniRule"/>
</dbReference>
<dbReference type="EMBL" id="LBXN01000040">
    <property type="protein sequence ID" value="KKR32535.1"/>
    <property type="molecule type" value="Genomic_DNA"/>
</dbReference>
<proteinExistence type="inferred from homology"/>
<protein>
    <submittedName>
        <fullName evidence="12">Subtilisin-like protein serine protease</fullName>
    </submittedName>
</protein>
<dbReference type="Pfam" id="PF00082">
    <property type="entry name" value="Peptidase_S8"/>
    <property type="match status" value="1"/>
</dbReference>
<dbReference type="InterPro" id="IPR036852">
    <property type="entry name" value="Peptidase_S8/S53_dom_sf"/>
</dbReference>
<dbReference type="InterPro" id="IPR034176">
    <property type="entry name" value="Peptidases_S8_13"/>
</dbReference>
<dbReference type="InterPro" id="IPR023828">
    <property type="entry name" value="Peptidase_S8_Ser-AS"/>
</dbReference>
<evidence type="ECO:0000259" key="11">
    <source>
        <dbReference type="Pfam" id="PF19190"/>
    </source>
</evidence>
<evidence type="ECO:0000259" key="9">
    <source>
        <dbReference type="Pfam" id="PF01833"/>
    </source>
</evidence>
<dbReference type="InterPro" id="IPR000209">
    <property type="entry name" value="Peptidase_S8/S53_dom"/>
</dbReference>
<dbReference type="InterPro" id="IPR013783">
    <property type="entry name" value="Ig-like_fold"/>
</dbReference>
<feature type="domain" description="Peptidase S8/S53" evidence="8">
    <location>
        <begin position="635"/>
        <end position="928"/>
    </location>
</feature>
<dbReference type="PROSITE" id="PS00136">
    <property type="entry name" value="SUBTILASE_ASP"/>
    <property type="match status" value="1"/>
</dbReference>
<evidence type="ECO:0000256" key="4">
    <source>
        <dbReference type="ARBA" id="ARBA00022825"/>
    </source>
</evidence>
<feature type="active site" description="Charge relay system" evidence="5">
    <location>
        <position position="643"/>
    </location>
</feature>
<gene>
    <name evidence="12" type="ORF">UT63_C0040G0008</name>
</gene>
<name>A0A0G0SCR5_9BACT</name>
<evidence type="ECO:0000256" key="6">
    <source>
        <dbReference type="RuleBase" id="RU003355"/>
    </source>
</evidence>
<dbReference type="InterPro" id="IPR022398">
    <property type="entry name" value="Peptidase_S8_His-AS"/>
</dbReference>
<evidence type="ECO:0000256" key="3">
    <source>
        <dbReference type="ARBA" id="ARBA00022801"/>
    </source>
</evidence>
<evidence type="ECO:0000313" key="12">
    <source>
        <dbReference type="EMBL" id="KKR32535.1"/>
    </source>
</evidence>
<comment type="caution">
    <text evidence="12">The sequence shown here is derived from an EMBL/GenBank/DDBJ whole genome shotgun (WGS) entry which is preliminary data.</text>
</comment>
<dbReference type="GO" id="GO:0006508">
    <property type="term" value="P:proteolysis"/>
    <property type="evidence" value="ECO:0007669"/>
    <property type="project" value="UniProtKB-KW"/>
</dbReference>
<comment type="similarity">
    <text evidence="1 5 6">Belongs to the peptidase S8 family.</text>
</comment>
<feature type="active site" description="Charge relay system" evidence="5">
    <location>
        <position position="875"/>
    </location>
</feature>
<dbReference type="InterPro" id="IPR023827">
    <property type="entry name" value="Peptidase_S8_Asp-AS"/>
</dbReference>
<keyword evidence="2 5" id="KW-0645">Protease</keyword>
<dbReference type="PRINTS" id="PR00723">
    <property type="entry name" value="SUBTILISIN"/>
</dbReference>
<feature type="domain" description="Peptidase C-terminal archaeal/bacterial" evidence="10">
    <location>
        <begin position="260"/>
        <end position="324"/>
    </location>
</feature>
<dbReference type="InterPro" id="IPR014756">
    <property type="entry name" value="Ig_E-set"/>
</dbReference>
<dbReference type="PANTHER" id="PTHR43806:SF11">
    <property type="entry name" value="CEREVISIN-RELATED"/>
    <property type="match status" value="1"/>
</dbReference>
<dbReference type="PROSITE" id="PS51892">
    <property type="entry name" value="SUBTILASE"/>
    <property type="match status" value="1"/>
</dbReference>